<dbReference type="GeneID" id="24164167"/>
<dbReference type="AlphaFoldDB" id="A0A0D8JYD3"/>
<keyword evidence="3" id="KW-1185">Reference proteome</keyword>
<dbReference type="InParanoid" id="A0A0D8JYD3"/>
<sequence length="101" mass="11173">MYGALICFDADFIEDPQGDTRLTMHVNVPAICVERNSSRSKTYRRNSGSTEATHQRNRSNRARTGSESASRCLVPFRRDPPANVVVLQGALHCTSAPEPPK</sequence>
<proteinExistence type="predicted"/>
<dbReference type="RefSeq" id="XP_012213811.1">
    <property type="nucleotide sequence ID" value="XM_012358388.1"/>
</dbReference>
<feature type="region of interest" description="Disordered" evidence="1">
    <location>
        <begin position="37"/>
        <end position="74"/>
    </location>
</feature>
<evidence type="ECO:0000256" key="1">
    <source>
        <dbReference type="SAM" id="MobiDB-lite"/>
    </source>
</evidence>
<accession>A0A0D8JYD3</accession>
<reference evidence="3" key="1">
    <citation type="journal article" date="2009" name="Genome Res.">
        <title>Comparative genomic analyses of the human fungal pathogens Coccidioides and their relatives.</title>
        <authorList>
            <person name="Sharpton T.J."/>
            <person name="Stajich J.E."/>
            <person name="Rounsley S.D."/>
            <person name="Gardner M.J."/>
            <person name="Wortman J.R."/>
            <person name="Jordar V.S."/>
            <person name="Maiti R."/>
            <person name="Kodira C.D."/>
            <person name="Neafsey D.E."/>
            <person name="Zeng Q."/>
            <person name="Hung C.-Y."/>
            <person name="McMahan C."/>
            <person name="Muszewska A."/>
            <person name="Grynberg M."/>
            <person name="Mandel M.A."/>
            <person name="Kellner E.M."/>
            <person name="Barker B.M."/>
            <person name="Galgiani J.N."/>
            <person name="Orbach M.J."/>
            <person name="Kirkland T.N."/>
            <person name="Cole G.T."/>
            <person name="Henn M.R."/>
            <person name="Birren B.W."/>
            <person name="Taylor J.W."/>
        </authorList>
    </citation>
    <scope>NUCLEOTIDE SEQUENCE [LARGE SCALE GENOMIC DNA]</scope>
    <source>
        <strain evidence="3">RS</strain>
    </source>
</reference>
<dbReference type="Proteomes" id="UP000001261">
    <property type="component" value="Unassembled WGS sequence"/>
</dbReference>
<dbReference type="VEuPathDB" id="FungiDB:CIMG_12515"/>
<dbReference type="OMA" id="CLVPFRR"/>
<name>A0A0D8JYD3_COCIM</name>
<evidence type="ECO:0000313" key="2">
    <source>
        <dbReference type="EMBL" id="KJF61263.1"/>
    </source>
</evidence>
<dbReference type="KEGG" id="cim:CIMG_12515"/>
<gene>
    <name evidence="2" type="ORF">CIMG_12515</name>
</gene>
<reference evidence="3" key="2">
    <citation type="journal article" date="2010" name="Genome Res.">
        <title>Population genomic sequencing of Coccidioides fungi reveals recent hybridization and transposon control.</title>
        <authorList>
            <person name="Neafsey D.E."/>
            <person name="Barker B.M."/>
            <person name="Sharpton T.J."/>
            <person name="Stajich J.E."/>
            <person name="Park D.J."/>
            <person name="Whiston E."/>
            <person name="Hung C.-Y."/>
            <person name="McMahan C."/>
            <person name="White J."/>
            <person name="Sykes S."/>
            <person name="Heiman D."/>
            <person name="Young S."/>
            <person name="Zeng Q."/>
            <person name="Abouelleil A."/>
            <person name="Aftuck L."/>
            <person name="Bessette D."/>
            <person name="Brown A."/>
            <person name="FitzGerald M."/>
            <person name="Lui A."/>
            <person name="Macdonald J.P."/>
            <person name="Priest M."/>
            <person name="Orbach M.J."/>
            <person name="Galgiani J.N."/>
            <person name="Kirkland T.N."/>
            <person name="Cole G.T."/>
            <person name="Birren B.W."/>
            <person name="Henn M.R."/>
            <person name="Taylor J.W."/>
            <person name="Rounsley S.D."/>
        </authorList>
    </citation>
    <scope>GENOME REANNOTATION</scope>
    <source>
        <strain evidence="3">RS</strain>
    </source>
</reference>
<organism evidence="2 3">
    <name type="scientific">Coccidioides immitis (strain RS)</name>
    <name type="common">Valley fever fungus</name>
    <dbReference type="NCBI Taxonomy" id="246410"/>
    <lineage>
        <taxon>Eukaryota</taxon>
        <taxon>Fungi</taxon>
        <taxon>Dikarya</taxon>
        <taxon>Ascomycota</taxon>
        <taxon>Pezizomycotina</taxon>
        <taxon>Eurotiomycetes</taxon>
        <taxon>Eurotiomycetidae</taxon>
        <taxon>Onygenales</taxon>
        <taxon>Onygenaceae</taxon>
        <taxon>Coccidioides</taxon>
    </lineage>
</organism>
<dbReference type="EMBL" id="GG704915">
    <property type="protein sequence ID" value="KJF61263.1"/>
    <property type="molecule type" value="Genomic_DNA"/>
</dbReference>
<evidence type="ECO:0000313" key="3">
    <source>
        <dbReference type="Proteomes" id="UP000001261"/>
    </source>
</evidence>
<protein>
    <submittedName>
        <fullName evidence="2">Uncharacterized protein</fullName>
    </submittedName>
</protein>